<dbReference type="Pfam" id="PF00698">
    <property type="entry name" value="Acyl_transf_1"/>
    <property type="match status" value="1"/>
</dbReference>
<feature type="non-terminal residue" evidence="3">
    <location>
        <position position="1"/>
    </location>
</feature>
<reference evidence="3 4" key="1">
    <citation type="journal article" date="2018" name="Syst. Appl. Microbiol.">
        <title>Flavobacterium circumlabens sp. nov. and Flavobacterium cupreum sp. nov., two psychrotrophic species isolated from Antarctic environmental samples.</title>
        <authorList>
            <person name="Kralova S."/>
            <person name="Busse H.J."/>
            <person name="Svec P."/>
            <person name="Maslanova I."/>
            <person name="Stankova E."/>
            <person name="Bartak M."/>
            <person name="Sedlacek I."/>
        </authorList>
    </citation>
    <scope>NUCLEOTIDE SEQUENCE [LARGE SCALE GENOMIC DNA]</scope>
    <source>
        <strain evidence="3 4">CCM 8828</strain>
    </source>
</reference>
<dbReference type="InterPro" id="IPR016035">
    <property type="entry name" value="Acyl_Trfase/lysoPLipase"/>
</dbReference>
<evidence type="ECO:0000313" key="3">
    <source>
        <dbReference type="EMBL" id="TEB40882.1"/>
    </source>
</evidence>
<dbReference type="Gene3D" id="3.40.366.10">
    <property type="entry name" value="Malonyl-Coenzyme A Acyl Carrier Protein, domain 2"/>
    <property type="match status" value="1"/>
</dbReference>
<dbReference type="AlphaFoldDB" id="A0A4Y7U515"/>
<name>A0A4Y7U515_9FLAO</name>
<dbReference type="RefSeq" id="WP_134092498.1">
    <property type="nucleotide sequence ID" value="NZ_QWDN01000802.1"/>
</dbReference>
<dbReference type="InterPro" id="IPR050444">
    <property type="entry name" value="Polyketide_Synthase"/>
</dbReference>
<comment type="caution">
    <text evidence="3">The sequence shown here is derived from an EMBL/GenBank/DDBJ whole genome shotgun (WGS) entry which is preliminary data.</text>
</comment>
<keyword evidence="1 3" id="KW-0808">Transferase</keyword>
<dbReference type="PANTHER" id="PTHR45681">
    <property type="entry name" value="POLYKETIDE SYNTHASE 44-RELATED"/>
    <property type="match status" value="1"/>
</dbReference>
<keyword evidence="3" id="KW-0012">Acyltransferase</keyword>
<dbReference type="EMBL" id="QWDN01000802">
    <property type="protein sequence ID" value="TEB40882.1"/>
    <property type="molecule type" value="Genomic_DNA"/>
</dbReference>
<evidence type="ECO:0000256" key="1">
    <source>
        <dbReference type="ARBA" id="ARBA00022679"/>
    </source>
</evidence>
<sequence length="115" mass="13212">ESAGIFHRQLDVVVPYHSPVMDLIEEELLESLKNIKGQKTTTDLYSTVTTNKISGEQMDNYYWWKNVREPVLFAKTMDSLISDKNTVFIEVGPHPVLKNAMIDSVKNNQVCHFLQ</sequence>
<dbReference type="InterPro" id="IPR001227">
    <property type="entry name" value="Ac_transferase_dom_sf"/>
</dbReference>
<accession>A0A4Y7U515</accession>
<dbReference type="SMART" id="SM00827">
    <property type="entry name" value="PKS_AT"/>
    <property type="match status" value="1"/>
</dbReference>
<dbReference type="SUPFAM" id="SSF52151">
    <property type="entry name" value="FabD/lysophospholipase-like"/>
    <property type="match status" value="1"/>
</dbReference>
<feature type="domain" description="Malonyl-CoA:ACP transacylase (MAT)" evidence="2">
    <location>
        <begin position="1"/>
        <end position="113"/>
    </location>
</feature>
<dbReference type="InterPro" id="IPR014043">
    <property type="entry name" value="Acyl_transferase_dom"/>
</dbReference>
<evidence type="ECO:0000259" key="2">
    <source>
        <dbReference type="SMART" id="SM00827"/>
    </source>
</evidence>
<proteinExistence type="predicted"/>
<protein>
    <submittedName>
        <fullName evidence="3">Acyltransferase domain-containing protein</fullName>
    </submittedName>
</protein>
<dbReference type="PANTHER" id="PTHR45681:SF6">
    <property type="entry name" value="POLYKETIDE SYNTHASE 37"/>
    <property type="match status" value="1"/>
</dbReference>
<dbReference type="GO" id="GO:0016746">
    <property type="term" value="F:acyltransferase activity"/>
    <property type="evidence" value="ECO:0007669"/>
    <property type="project" value="UniProtKB-KW"/>
</dbReference>
<feature type="non-terminal residue" evidence="3">
    <location>
        <position position="115"/>
    </location>
</feature>
<dbReference type="Proteomes" id="UP000298340">
    <property type="component" value="Unassembled WGS sequence"/>
</dbReference>
<evidence type="ECO:0000313" key="4">
    <source>
        <dbReference type="Proteomes" id="UP000298340"/>
    </source>
</evidence>
<organism evidence="3 4">
    <name type="scientific">Flavobacterium circumlabens</name>
    <dbReference type="NCBI Taxonomy" id="2133765"/>
    <lineage>
        <taxon>Bacteria</taxon>
        <taxon>Pseudomonadati</taxon>
        <taxon>Bacteroidota</taxon>
        <taxon>Flavobacteriia</taxon>
        <taxon>Flavobacteriales</taxon>
        <taxon>Flavobacteriaceae</taxon>
        <taxon>Flavobacterium</taxon>
    </lineage>
</organism>
<gene>
    <name evidence="3" type="ORF">D0809_28350</name>
</gene>